<keyword evidence="1" id="KW-1133">Transmembrane helix</keyword>
<feature type="transmembrane region" description="Helical" evidence="1">
    <location>
        <begin position="86"/>
        <end position="103"/>
    </location>
</feature>
<evidence type="ECO:0000313" key="3">
    <source>
        <dbReference type="Proteomes" id="UP000321304"/>
    </source>
</evidence>
<keyword evidence="1" id="KW-0812">Transmembrane</keyword>
<evidence type="ECO:0000256" key="1">
    <source>
        <dbReference type="SAM" id="Phobius"/>
    </source>
</evidence>
<feature type="transmembrane region" description="Helical" evidence="1">
    <location>
        <begin position="151"/>
        <end position="171"/>
    </location>
</feature>
<name>A0A560LKU1_9BRAD</name>
<comment type="caution">
    <text evidence="2">The sequence shown here is derived from an EMBL/GenBank/DDBJ whole genome shotgun (WGS) entry which is preliminary data.</text>
</comment>
<keyword evidence="3" id="KW-1185">Reference proteome</keyword>
<dbReference type="RefSeq" id="WP_146988430.1">
    <property type="nucleotide sequence ID" value="NZ_VITY01000008.1"/>
</dbReference>
<sequence length="181" mass="18811">MLLIVLTFLPEIVVLATSIVAKLKGCQASSNATCEIGPSSAGEIIRSALEAGSFVGLRFSDGLAAVWLALGCFLIWKGWKRLSSRLLLGLAISLVCAFVPYFGPMLSIGSLVNPNCNPNEGAVGPCMIYGGNIGFVAHDTVRLAWRIADGAPIALGIFGIYAIVVIGVQLISGRAAPPPGK</sequence>
<gene>
    <name evidence="2" type="ORF">FBZ93_108188</name>
</gene>
<evidence type="ECO:0000313" key="2">
    <source>
        <dbReference type="EMBL" id="TWB96146.1"/>
    </source>
</evidence>
<dbReference type="EMBL" id="VITY01000008">
    <property type="protein sequence ID" value="TWB96146.1"/>
    <property type="molecule type" value="Genomic_DNA"/>
</dbReference>
<keyword evidence="1" id="KW-0472">Membrane</keyword>
<organism evidence="2 3">
    <name type="scientific">Bradyrhizobium macuxiense</name>
    <dbReference type="NCBI Taxonomy" id="1755647"/>
    <lineage>
        <taxon>Bacteria</taxon>
        <taxon>Pseudomonadati</taxon>
        <taxon>Pseudomonadota</taxon>
        <taxon>Alphaproteobacteria</taxon>
        <taxon>Hyphomicrobiales</taxon>
        <taxon>Nitrobacteraceae</taxon>
        <taxon>Bradyrhizobium</taxon>
    </lineage>
</organism>
<feature type="transmembrane region" description="Helical" evidence="1">
    <location>
        <begin position="62"/>
        <end position="79"/>
    </location>
</feature>
<accession>A0A560LKU1</accession>
<proteinExistence type="predicted"/>
<dbReference type="OrthoDB" id="8221310at2"/>
<dbReference type="AlphaFoldDB" id="A0A560LKU1"/>
<protein>
    <submittedName>
        <fullName evidence="2">Uncharacterized protein</fullName>
    </submittedName>
</protein>
<reference evidence="2 3" key="1">
    <citation type="submission" date="2019-06" db="EMBL/GenBank/DDBJ databases">
        <title>Genomic Encyclopedia of Type Strains, Phase IV (KMG-V): Genome sequencing to study the core and pangenomes of soil and plant-associated prokaryotes.</title>
        <authorList>
            <person name="Whitman W."/>
        </authorList>
    </citation>
    <scope>NUCLEOTIDE SEQUENCE [LARGE SCALE GENOMIC DNA]</scope>
    <source>
        <strain evidence="2 3">BR 10355</strain>
    </source>
</reference>
<dbReference type="Proteomes" id="UP000321304">
    <property type="component" value="Unassembled WGS sequence"/>
</dbReference>